<dbReference type="Proteomes" id="UP000095283">
    <property type="component" value="Unplaced"/>
</dbReference>
<dbReference type="WBParaSite" id="Hba_12291">
    <property type="protein sequence ID" value="Hba_12291"/>
    <property type="gene ID" value="Hba_12291"/>
</dbReference>
<evidence type="ECO:0000313" key="3">
    <source>
        <dbReference type="WBParaSite" id="Hba_12291"/>
    </source>
</evidence>
<organism evidence="2 3">
    <name type="scientific">Heterorhabditis bacteriophora</name>
    <name type="common">Entomopathogenic nematode worm</name>
    <dbReference type="NCBI Taxonomy" id="37862"/>
    <lineage>
        <taxon>Eukaryota</taxon>
        <taxon>Metazoa</taxon>
        <taxon>Ecdysozoa</taxon>
        <taxon>Nematoda</taxon>
        <taxon>Chromadorea</taxon>
        <taxon>Rhabditida</taxon>
        <taxon>Rhabditina</taxon>
        <taxon>Rhabditomorpha</taxon>
        <taxon>Strongyloidea</taxon>
        <taxon>Heterorhabditidae</taxon>
        <taxon>Heterorhabditis</taxon>
    </lineage>
</organism>
<proteinExistence type="predicted"/>
<evidence type="ECO:0000313" key="2">
    <source>
        <dbReference type="Proteomes" id="UP000095283"/>
    </source>
</evidence>
<protein>
    <submittedName>
        <fullName evidence="3">NR LBD domain-containing protein</fullName>
    </submittedName>
</protein>
<name>A0A1I7X4A1_HETBA</name>
<keyword evidence="2" id="KW-1185">Reference proteome</keyword>
<reference evidence="3" key="1">
    <citation type="submission" date="2016-11" db="UniProtKB">
        <authorList>
            <consortium name="WormBaseParasite"/>
        </authorList>
    </citation>
    <scope>IDENTIFICATION</scope>
</reference>
<dbReference type="AlphaFoldDB" id="A0A1I7X4A1"/>
<feature type="region of interest" description="Disordered" evidence="1">
    <location>
        <begin position="1"/>
        <end position="23"/>
    </location>
</feature>
<feature type="compositionally biased region" description="Basic and acidic residues" evidence="1">
    <location>
        <begin position="7"/>
        <end position="19"/>
    </location>
</feature>
<sequence>MSGWSMKSEDEQNPHKVERQQYQSTTIVVQSAEMKLDTTSEIGKTFSAEQYVEKKAGDGIETYKEGSEYVEHISDEGNLEYIKEYNSTIRSDVRFAQDPTSKYRRYPQDSWIISLRDEENCCGNGISTNFHCTNSRIKCTVQNNLTAAVSENSTLLSPIVIKSSRRSSSDSGETRLALHYSSIPSFSHPSNDNTVMPFGSRMPNKSMTPKLVVPLLDQLRESIDNVTISRLNDQPTSVDKKSATIALPYRVNRVCTIADFEHAANVAPPTIYSSSRPHCSKEPNSLLHYPLAQEDAQILSVIEPILTFQDLIHREATAVYGTDKLKSFRVQALYDSVKEVDRPISLSLARSKFLSRKSHNLMAPGEDGRSSFEQPKNASECFVSSSFRTWNPELYQPNDNYAKMLTLTKEMRNGMNSEMFNRYYEILKAYFCGFLSISNCDRQAIELLPEDMRDLHGQLFLLLTSTCFISPYLPDISTINARIVHHSLRMGWAAPDKNTGELINASLRTMLKDRIEAAIRIKKTHGISDIGFLKYFGQKRKQQVHNSFFTVQGKDLEWGLVLTNRSINLSLGKNAYYQEDCYWIW</sequence>
<accession>A0A1I7X4A1</accession>
<evidence type="ECO:0000256" key="1">
    <source>
        <dbReference type="SAM" id="MobiDB-lite"/>
    </source>
</evidence>